<feature type="compositionally biased region" description="Polar residues" evidence="1">
    <location>
        <begin position="400"/>
        <end position="415"/>
    </location>
</feature>
<feature type="compositionally biased region" description="Low complexity" evidence="1">
    <location>
        <begin position="106"/>
        <end position="127"/>
    </location>
</feature>
<reference evidence="2" key="1">
    <citation type="submission" date="2020-06" db="EMBL/GenBank/DDBJ databases">
        <authorList>
            <consortium name="Plant Systems Biology data submission"/>
        </authorList>
    </citation>
    <scope>NUCLEOTIDE SEQUENCE</scope>
    <source>
        <strain evidence="2">D6</strain>
    </source>
</reference>
<sequence length="439" mass="47697">MVDSVLSPNRSVPNQVLGEKISSPNGFGNGKGAELPMKSNENIVADVPPGEDKENGAVMQVNTTEEVAMDSEDPNPSPKRDADALSGEEEESPRLDKRPRKSFDDTATVNTQTETVTSQSTSSTKSSVEVVLADLAKAKELLEESKSTLTLLREHQQKLATNGCGMKERIAAFDQELSNLKETHVANGKELDKVLAIRDSAKELFVKAAGMLKQIGDNRRNSTTDKDKPKESVESPVIADNVKEEDELTVAEVTPVETDKEKQEETTIEAEVSEEATVEAIDEQELDELTTVLVPTTACEDLPEEEKSFKEDDKAEKDEMEVPSEEPPQKEEEEETIEMTGISVEKVTEAEGEEETKEPLVGTDTDAIKGLDQEEAPSFDEGANKCGTDGTEDDQKMETCPSNDTSCKSSNTASIDDTLALELQNGASSDSEDDSLISM</sequence>
<comment type="caution">
    <text evidence="2">The sequence shown here is derived from an EMBL/GenBank/DDBJ whole genome shotgun (WGS) entry which is preliminary data.</text>
</comment>
<name>A0A9N8DZE1_9STRA</name>
<feature type="region of interest" description="Disordered" evidence="1">
    <location>
        <begin position="1"/>
        <end position="127"/>
    </location>
</feature>
<feature type="compositionally biased region" description="Polar residues" evidence="1">
    <location>
        <begin position="1"/>
        <end position="14"/>
    </location>
</feature>
<feature type="compositionally biased region" description="Basic and acidic residues" evidence="1">
    <location>
        <begin position="305"/>
        <end position="317"/>
    </location>
</feature>
<dbReference type="Proteomes" id="UP001153069">
    <property type="component" value="Unassembled WGS sequence"/>
</dbReference>
<accession>A0A9N8DZE1</accession>
<feature type="region of interest" description="Disordered" evidence="1">
    <location>
        <begin position="296"/>
        <end position="439"/>
    </location>
</feature>
<evidence type="ECO:0000313" key="3">
    <source>
        <dbReference type="Proteomes" id="UP001153069"/>
    </source>
</evidence>
<protein>
    <submittedName>
        <fullName evidence="2">Uncharacterized protein</fullName>
    </submittedName>
</protein>
<evidence type="ECO:0000256" key="1">
    <source>
        <dbReference type="SAM" id="MobiDB-lite"/>
    </source>
</evidence>
<organism evidence="2 3">
    <name type="scientific">Seminavis robusta</name>
    <dbReference type="NCBI Taxonomy" id="568900"/>
    <lineage>
        <taxon>Eukaryota</taxon>
        <taxon>Sar</taxon>
        <taxon>Stramenopiles</taxon>
        <taxon>Ochrophyta</taxon>
        <taxon>Bacillariophyta</taxon>
        <taxon>Bacillariophyceae</taxon>
        <taxon>Bacillariophycidae</taxon>
        <taxon>Naviculales</taxon>
        <taxon>Naviculaceae</taxon>
        <taxon>Seminavis</taxon>
    </lineage>
</organism>
<gene>
    <name evidence="2" type="ORF">SEMRO_411_G137690.1</name>
</gene>
<dbReference type="AlphaFoldDB" id="A0A9N8DZE1"/>
<feature type="compositionally biased region" description="Basic and acidic residues" evidence="1">
    <location>
        <begin position="92"/>
        <end position="104"/>
    </location>
</feature>
<evidence type="ECO:0000313" key="2">
    <source>
        <dbReference type="EMBL" id="CAB9509939.1"/>
    </source>
</evidence>
<dbReference type="EMBL" id="CAICTM010000410">
    <property type="protein sequence ID" value="CAB9509939.1"/>
    <property type="molecule type" value="Genomic_DNA"/>
</dbReference>
<keyword evidence="3" id="KW-1185">Reference proteome</keyword>
<feature type="compositionally biased region" description="Basic and acidic residues" evidence="1">
    <location>
        <begin position="216"/>
        <end position="233"/>
    </location>
</feature>
<proteinExistence type="predicted"/>
<feature type="compositionally biased region" description="Acidic residues" evidence="1">
    <location>
        <begin position="430"/>
        <end position="439"/>
    </location>
</feature>
<feature type="region of interest" description="Disordered" evidence="1">
    <location>
        <begin position="215"/>
        <end position="274"/>
    </location>
</feature>